<dbReference type="EMBL" id="FOBB01000006">
    <property type="protein sequence ID" value="SEM74285.1"/>
    <property type="molecule type" value="Genomic_DNA"/>
</dbReference>
<protein>
    <submittedName>
        <fullName evidence="2">Uncharacterized protein</fullName>
    </submittedName>
</protein>
<keyword evidence="3" id="KW-1185">Reference proteome</keyword>
<dbReference type="OrthoDB" id="657052at2"/>
<dbReference type="AlphaFoldDB" id="A0A1H8AUC1"/>
<dbReference type="STRING" id="573321.SAMN04488505_10621"/>
<sequence>MNKSLRIGAKLLLAGCLALFSVTVQAQLKVGSNPTNIQKSAVLELESDRQGLLLPRLTDTVAINAITPAPPDGMIIYLALAPNVGLYVRKGGHWEMMANSSSALGNWGLTGNAGTNPTNNYVGTSDAQELSVRANNTEAIRVTTAGNVQLKQVTVGAVGDLEVLVLGAGGSVMRRTISASAFTGAISSLNGLTGNVQTMVAGSAGNDFTITSTGTAHTFDIPTQDGTKTRGLLTSADWTKLNNAQKAIVIGTFSTTPVAGGLTIDNTGPQASLVLHAADATNPGAVSVAAQTFAGVKTFQDNLVAGANLNVTGTTGLGGATTLGGALTITNALTDAAAAENDVLIRTASGLVLKKTLNDAAFNGAIQKLNSLTGPSISLKTGTAGTDVAFDSTSVANVITLNVPDASLTARGVINGKPDQAFAGSKQFRDSVAIGVAARPNSTLQVEGSVSMSITTVTTNYTVTATDNTVLVNPAAAVTVTLPNPTGMKGRIYTIKKITSGVDNIDNTVTITPTGAQIEGGANYTIYNAWTYVTLQTDGTNWYIIKK</sequence>
<feature type="chain" id="PRO_5011789081" evidence="1">
    <location>
        <begin position="27"/>
        <end position="547"/>
    </location>
</feature>
<proteinExistence type="predicted"/>
<evidence type="ECO:0000313" key="3">
    <source>
        <dbReference type="Proteomes" id="UP000198984"/>
    </source>
</evidence>
<organism evidence="2 3">
    <name type="scientific">Chitinophaga rupis</name>
    <dbReference type="NCBI Taxonomy" id="573321"/>
    <lineage>
        <taxon>Bacteria</taxon>
        <taxon>Pseudomonadati</taxon>
        <taxon>Bacteroidota</taxon>
        <taxon>Chitinophagia</taxon>
        <taxon>Chitinophagales</taxon>
        <taxon>Chitinophagaceae</taxon>
        <taxon>Chitinophaga</taxon>
    </lineage>
</organism>
<dbReference type="Proteomes" id="UP000198984">
    <property type="component" value="Unassembled WGS sequence"/>
</dbReference>
<accession>A0A1H8AUC1</accession>
<feature type="signal peptide" evidence="1">
    <location>
        <begin position="1"/>
        <end position="26"/>
    </location>
</feature>
<reference evidence="2 3" key="1">
    <citation type="submission" date="2016-10" db="EMBL/GenBank/DDBJ databases">
        <authorList>
            <person name="de Groot N.N."/>
        </authorList>
    </citation>
    <scope>NUCLEOTIDE SEQUENCE [LARGE SCALE GENOMIC DNA]</scope>
    <source>
        <strain evidence="2 3">DSM 21039</strain>
    </source>
</reference>
<evidence type="ECO:0000256" key="1">
    <source>
        <dbReference type="SAM" id="SignalP"/>
    </source>
</evidence>
<keyword evidence="1" id="KW-0732">Signal</keyword>
<dbReference type="RefSeq" id="WP_089917212.1">
    <property type="nucleotide sequence ID" value="NZ_FOBB01000006.1"/>
</dbReference>
<name>A0A1H8AUC1_9BACT</name>
<evidence type="ECO:0000313" key="2">
    <source>
        <dbReference type="EMBL" id="SEM74285.1"/>
    </source>
</evidence>
<gene>
    <name evidence="2" type="ORF">SAMN04488505_10621</name>
</gene>